<proteinExistence type="predicted"/>
<evidence type="ECO:0000313" key="2">
    <source>
        <dbReference type="Proteomes" id="UP000250189"/>
    </source>
</evidence>
<name>A0A2Z2N3N1_9EURY</name>
<keyword evidence="2" id="KW-1185">Reference proteome</keyword>
<dbReference type="Proteomes" id="UP000250189">
    <property type="component" value="Chromosome"/>
</dbReference>
<accession>A0A2Z2N3N1</accession>
<organism evidence="1 2">
    <name type="scientific">Thermococcus chitonophagus</name>
    <dbReference type="NCBI Taxonomy" id="54262"/>
    <lineage>
        <taxon>Archaea</taxon>
        <taxon>Methanobacteriati</taxon>
        <taxon>Methanobacteriota</taxon>
        <taxon>Thermococci</taxon>
        <taxon>Thermococcales</taxon>
        <taxon>Thermococcaceae</taxon>
        <taxon>Thermococcus</taxon>
    </lineage>
</organism>
<dbReference type="OrthoDB" id="384992at2157"/>
<dbReference type="GeneID" id="33322190"/>
<dbReference type="RefSeq" id="WP_068578045.1">
    <property type="nucleotide sequence ID" value="NZ_CP015193.1"/>
</dbReference>
<dbReference type="EMBL" id="CP015193">
    <property type="protein sequence ID" value="ASJ16725.1"/>
    <property type="molecule type" value="Genomic_DNA"/>
</dbReference>
<gene>
    <name evidence="1" type="ORF">A3L04_06385</name>
</gene>
<evidence type="ECO:0000313" key="1">
    <source>
        <dbReference type="EMBL" id="ASJ16725.1"/>
    </source>
</evidence>
<reference evidence="1 2" key="1">
    <citation type="submission" date="2016-04" db="EMBL/GenBank/DDBJ databases">
        <title>Complete genome sequence of Thermococcus chitonophagus type strain GC74.</title>
        <authorList>
            <person name="Oger P.M."/>
        </authorList>
    </citation>
    <scope>NUCLEOTIDE SEQUENCE [LARGE SCALE GENOMIC DNA]</scope>
    <source>
        <strain evidence="1 2">GC74</strain>
    </source>
</reference>
<dbReference type="AlphaFoldDB" id="A0A2Z2N3N1"/>
<protein>
    <submittedName>
        <fullName evidence="1">Uncharacterized protein</fullName>
    </submittedName>
</protein>
<sequence length="396" mass="46168">MGRTWIMALEVKLENIDESDKYLYRARTLKIRISTSKTIRAPIRAITNTEMNAKATIPAEIPIEADIGFVNIKLSSGQRRNIKAFLKKNSVYNRIRDSIYYHLLRMQYFPLNVVLVQPTQPAISLLKTKHLKEKFLRMVVDLQIRDLGLNVVTIPWIELTPKELANIYRIYRNNLPDDIEVIPILDISEAESLERYLEALNPYLDQIQFIGVIYKKIATHKASYDVLWERLYDKDIAVLLIDVQREGASDIVPKVASPHYAEFIMGDITAEWVPFGGGAQKLPKRPVDTVIKFFDRSKLTIENLRDFKWNYDDWIDTIASSLNYEKTVIDALQNYPEAQRNPEKLSIIKAISKVHEFRESRDEFKRSQKYINQTDSIDYIKEKEALKKIFLGQKRL</sequence>